<dbReference type="EMBL" id="KV722518">
    <property type="protein sequence ID" value="OCH86648.1"/>
    <property type="molecule type" value="Genomic_DNA"/>
</dbReference>
<dbReference type="Proteomes" id="UP000250043">
    <property type="component" value="Unassembled WGS sequence"/>
</dbReference>
<name>A0A8E2ALZ2_9APHY</name>
<evidence type="ECO:0000313" key="2">
    <source>
        <dbReference type="Proteomes" id="UP000250043"/>
    </source>
</evidence>
<keyword evidence="2" id="KW-1185">Reference proteome</keyword>
<dbReference type="AlphaFoldDB" id="A0A8E2ALZ2"/>
<reference evidence="1 2" key="1">
    <citation type="submission" date="2016-07" db="EMBL/GenBank/DDBJ databases">
        <title>Draft genome of the white-rot fungus Obba rivulosa 3A-2.</title>
        <authorList>
            <consortium name="DOE Joint Genome Institute"/>
            <person name="Miettinen O."/>
            <person name="Riley R."/>
            <person name="Acob R."/>
            <person name="Barry K."/>
            <person name="Cullen D."/>
            <person name="De Vries R."/>
            <person name="Hainaut M."/>
            <person name="Hatakka A."/>
            <person name="Henrissat B."/>
            <person name="Hilden K."/>
            <person name="Kuo R."/>
            <person name="Labutti K."/>
            <person name="Lipzen A."/>
            <person name="Makela M.R."/>
            <person name="Sandor L."/>
            <person name="Spatafora J.W."/>
            <person name="Grigoriev I.V."/>
            <person name="Hibbett D.S."/>
        </authorList>
    </citation>
    <scope>NUCLEOTIDE SEQUENCE [LARGE SCALE GENOMIC DNA]</scope>
    <source>
        <strain evidence="1 2">3A-2</strain>
    </source>
</reference>
<evidence type="ECO:0000313" key="1">
    <source>
        <dbReference type="EMBL" id="OCH86648.1"/>
    </source>
</evidence>
<protein>
    <submittedName>
        <fullName evidence="1">Uncharacterized protein</fullName>
    </submittedName>
</protein>
<accession>A0A8E2ALZ2</accession>
<gene>
    <name evidence="1" type="ORF">OBBRIDRAFT_797019</name>
</gene>
<sequence>MSELPLGGGGLNYAPTTCSTPHRRCTPALHLACLSPATRKLCTSHGGGVVRLPSQSPVLYLTYHCLACLFCVSCAHHPSLALHVCSPPHTPASPRVPVSRLTHLLSALCACSASRHPSPTLRTCTHLVHPFPTSRV</sequence>
<organism evidence="1 2">
    <name type="scientific">Obba rivulosa</name>
    <dbReference type="NCBI Taxonomy" id="1052685"/>
    <lineage>
        <taxon>Eukaryota</taxon>
        <taxon>Fungi</taxon>
        <taxon>Dikarya</taxon>
        <taxon>Basidiomycota</taxon>
        <taxon>Agaricomycotina</taxon>
        <taxon>Agaricomycetes</taxon>
        <taxon>Polyporales</taxon>
        <taxon>Gelatoporiaceae</taxon>
        <taxon>Obba</taxon>
    </lineage>
</organism>
<proteinExistence type="predicted"/>